<dbReference type="Gene3D" id="1.25.40.20">
    <property type="entry name" value="Ankyrin repeat-containing domain"/>
    <property type="match status" value="1"/>
</dbReference>
<dbReference type="AlphaFoldDB" id="A0AAN7B0A3"/>
<sequence length="440" mass="49524">MDPLSAAASAIALLQAAAAIGKGIKTIRSFGRAPAELCSLLNELTTLQALSSQFEQDIRRLKDDSCLLSDKHNASLFNLSRVHQELSATVEQLESLVERFIRSSKGLNKHGQYRIPPIRWQLERANVLQLCKTAERTRENLTAIMTSIQLTTSMEQSKLILRVEQSFAVSARHLDRTVQKSSELVSEVHRAVLDLHERMDTLEREKSTLFLEQSLEADSILCFQTSLRTKCDTRCRCQCHKCTSRVSPGYLQPAVGAFFLSYKTFPIFSNSSCNDAACQRRQHSRLELYYYLPRWLFSRAVHISLSWDSLHGTGATVHLRLPRIIETSDDMWETIRCRDLTRLRQRLALKQNTLMDVSPTGTSLLLYAVTRGNFDIIKHLLVLGCDVTARDIRGSSPATVARSRLLAGCTEPNSSVLNGSRISTLTPENIRVTIQIFSIS</sequence>
<feature type="repeat" description="ANK" evidence="1">
    <location>
        <begin position="360"/>
        <end position="392"/>
    </location>
</feature>
<reference evidence="3" key="1">
    <citation type="journal article" date="2023" name="Mol. Phylogenet. Evol.">
        <title>Genome-scale phylogeny and comparative genomics of the fungal order Sordariales.</title>
        <authorList>
            <person name="Hensen N."/>
            <person name="Bonometti L."/>
            <person name="Westerberg I."/>
            <person name="Brannstrom I.O."/>
            <person name="Guillou S."/>
            <person name="Cros-Aarteil S."/>
            <person name="Calhoun S."/>
            <person name="Haridas S."/>
            <person name="Kuo A."/>
            <person name="Mondo S."/>
            <person name="Pangilinan J."/>
            <person name="Riley R."/>
            <person name="LaButti K."/>
            <person name="Andreopoulos B."/>
            <person name="Lipzen A."/>
            <person name="Chen C."/>
            <person name="Yan M."/>
            <person name="Daum C."/>
            <person name="Ng V."/>
            <person name="Clum A."/>
            <person name="Steindorff A."/>
            <person name="Ohm R.A."/>
            <person name="Martin F."/>
            <person name="Silar P."/>
            <person name="Natvig D.O."/>
            <person name="Lalanne C."/>
            <person name="Gautier V."/>
            <person name="Ament-Velasquez S.L."/>
            <person name="Kruys A."/>
            <person name="Hutchinson M.I."/>
            <person name="Powell A.J."/>
            <person name="Barry K."/>
            <person name="Miller A.N."/>
            <person name="Grigoriev I.V."/>
            <person name="Debuchy R."/>
            <person name="Gladieux P."/>
            <person name="Hiltunen Thoren M."/>
            <person name="Johannesson H."/>
        </authorList>
    </citation>
    <scope>NUCLEOTIDE SEQUENCE</scope>
    <source>
        <strain evidence="3">PSN293</strain>
    </source>
</reference>
<keyword evidence="2" id="KW-0175">Coiled coil</keyword>
<protein>
    <recommendedName>
        <fullName evidence="5">Fungal N-terminal domain-containing protein</fullName>
    </recommendedName>
</protein>
<dbReference type="PROSITE" id="PS50297">
    <property type="entry name" value="ANK_REP_REGION"/>
    <property type="match status" value="1"/>
</dbReference>
<comment type="caution">
    <text evidence="3">The sequence shown here is derived from an EMBL/GenBank/DDBJ whole genome shotgun (WGS) entry which is preliminary data.</text>
</comment>
<reference evidence="3" key="2">
    <citation type="submission" date="2023-05" db="EMBL/GenBank/DDBJ databases">
        <authorList>
            <consortium name="Lawrence Berkeley National Laboratory"/>
            <person name="Steindorff A."/>
            <person name="Hensen N."/>
            <person name="Bonometti L."/>
            <person name="Westerberg I."/>
            <person name="Brannstrom I.O."/>
            <person name="Guillou S."/>
            <person name="Cros-Aarteil S."/>
            <person name="Calhoun S."/>
            <person name="Haridas S."/>
            <person name="Kuo A."/>
            <person name="Mondo S."/>
            <person name="Pangilinan J."/>
            <person name="Riley R."/>
            <person name="Labutti K."/>
            <person name="Andreopoulos B."/>
            <person name="Lipzen A."/>
            <person name="Chen C."/>
            <person name="Yanf M."/>
            <person name="Daum C."/>
            <person name="Ng V."/>
            <person name="Clum A."/>
            <person name="Ohm R."/>
            <person name="Martin F."/>
            <person name="Silar P."/>
            <person name="Natvig D."/>
            <person name="Lalanne C."/>
            <person name="Gautier V."/>
            <person name="Ament-Velasquez S.L."/>
            <person name="Kruys A."/>
            <person name="Hutchinson M.I."/>
            <person name="Powell A.J."/>
            <person name="Barry K."/>
            <person name="Miller A.N."/>
            <person name="Grigoriev I.V."/>
            <person name="Debuchy R."/>
            <person name="Gladieux P."/>
            <person name="Thoren M.H."/>
            <person name="Johannesson H."/>
        </authorList>
    </citation>
    <scope>NUCLEOTIDE SEQUENCE</scope>
    <source>
        <strain evidence="3">PSN293</strain>
    </source>
</reference>
<dbReference type="InterPro" id="IPR036770">
    <property type="entry name" value="Ankyrin_rpt-contain_sf"/>
</dbReference>
<proteinExistence type="predicted"/>
<evidence type="ECO:0000256" key="1">
    <source>
        <dbReference type="PROSITE-ProRule" id="PRU00023"/>
    </source>
</evidence>
<name>A0AAN7B0A3_9PEZI</name>
<dbReference type="Proteomes" id="UP001301769">
    <property type="component" value="Unassembled WGS sequence"/>
</dbReference>
<dbReference type="EMBL" id="MU858484">
    <property type="protein sequence ID" value="KAK4206168.1"/>
    <property type="molecule type" value="Genomic_DNA"/>
</dbReference>
<evidence type="ECO:0008006" key="5">
    <source>
        <dbReference type="Google" id="ProtNLM"/>
    </source>
</evidence>
<dbReference type="InterPro" id="IPR002110">
    <property type="entry name" value="Ankyrin_rpt"/>
</dbReference>
<keyword evidence="4" id="KW-1185">Reference proteome</keyword>
<evidence type="ECO:0000256" key="2">
    <source>
        <dbReference type="SAM" id="Coils"/>
    </source>
</evidence>
<keyword evidence="1" id="KW-0040">ANK repeat</keyword>
<organism evidence="3 4">
    <name type="scientific">Rhypophila decipiens</name>
    <dbReference type="NCBI Taxonomy" id="261697"/>
    <lineage>
        <taxon>Eukaryota</taxon>
        <taxon>Fungi</taxon>
        <taxon>Dikarya</taxon>
        <taxon>Ascomycota</taxon>
        <taxon>Pezizomycotina</taxon>
        <taxon>Sordariomycetes</taxon>
        <taxon>Sordariomycetidae</taxon>
        <taxon>Sordariales</taxon>
        <taxon>Naviculisporaceae</taxon>
        <taxon>Rhypophila</taxon>
    </lineage>
</organism>
<evidence type="ECO:0000313" key="4">
    <source>
        <dbReference type="Proteomes" id="UP001301769"/>
    </source>
</evidence>
<feature type="coiled-coil region" evidence="2">
    <location>
        <begin position="44"/>
        <end position="103"/>
    </location>
</feature>
<dbReference type="PROSITE" id="PS50088">
    <property type="entry name" value="ANK_REPEAT"/>
    <property type="match status" value="1"/>
</dbReference>
<dbReference type="SUPFAM" id="SSF48403">
    <property type="entry name" value="Ankyrin repeat"/>
    <property type="match status" value="1"/>
</dbReference>
<gene>
    <name evidence="3" type="ORF">QBC37DRAFT_143333</name>
</gene>
<evidence type="ECO:0000313" key="3">
    <source>
        <dbReference type="EMBL" id="KAK4206168.1"/>
    </source>
</evidence>
<accession>A0AAN7B0A3</accession>